<evidence type="ECO:0000256" key="8">
    <source>
        <dbReference type="ARBA" id="ARBA00022827"/>
    </source>
</evidence>
<dbReference type="Gene3D" id="3.30.465.10">
    <property type="match status" value="1"/>
</dbReference>
<comment type="caution">
    <text evidence="18">The sequence shown here is derived from an EMBL/GenBank/DDBJ whole genome shotgun (WGS) entry which is preliminary data.</text>
</comment>
<dbReference type="OrthoDB" id="9804753at2"/>
<evidence type="ECO:0000256" key="2">
    <source>
        <dbReference type="ARBA" id="ARBA00003921"/>
    </source>
</evidence>
<dbReference type="GO" id="GO:0008762">
    <property type="term" value="F:UDP-N-acetylmuramate dehydrogenase activity"/>
    <property type="evidence" value="ECO:0007669"/>
    <property type="project" value="UniProtKB-UniRule"/>
</dbReference>
<dbReference type="InterPro" id="IPR003170">
    <property type="entry name" value="MurB"/>
</dbReference>
<dbReference type="GO" id="GO:0071555">
    <property type="term" value="P:cell wall organization"/>
    <property type="evidence" value="ECO:0007669"/>
    <property type="project" value="UniProtKB-KW"/>
</dbReference>
<dbReference type="Proteomes" id="UP000003277">
    <property type="component" value="Unassembled WGS sequence"/>
</dbReference>
<dbReference type="PROSITE" id="PS51387">
    <property type="entry name" value="FAD_PCMH"/>
    <property type="match status" value="1"/>
</dbReference>
<evidence type="ECO:0000256" key="15">
    <source>
        <dbReference type="ARBA" id="ARBA00048914"/>
    </source>
</evidence>
<dbReference type="GO" id="GO:0009252">
    <property type="term" value="P:peptidoglycan biosynthetic process"/>
    <property type="evidence" value="ECO:0007669"/>
    <property type="project" value="UniProtKB-UniRule"/>
</dbReference>
<proteinExistence type="inferred from homology"/>
<keyword evidence="7 16" id="KW-0285">Flavoprotein</keyword>
<protein>
    <recommendedName>
        <fullName evidence="16">UDP-N-acetylenolpyruvoylglucosamine reductase</fullName>
        <ecNumber evidence="16">1.3.1.98</ecNumber>
    </recommendedName>
    <alternativeName>
        <fullName evidence="16">UDP-N-acetylmuramate dehydrogenase</fullName>
    </alternativeName>
</protein>
<keyword evidence="11 16" id="KW-0573">Peptidoglycan synthesis</keyword>
<evidence type="ECO:0000256" key="3">
    <source>
        <dbReference type="ARBA" id="ARBA00004496"/>
    </source>
</evidence>
<dbReference type="GO" id="GO:0071949">
    <property type="term" value="F:FAD binding"/>
    <property type="evidence" value="ECO:0007669"/>
    <property type="project" value="InterPro"/>
</dbReference>
<feature type="active site" evidence="16">
    <location>
        <position position="175"/>
    </location>
</feature>
<evidence type="ECO:0000256" key="16">
    <source>
        <dbReference type="HAMAP-Rule" id="MF_00037"/>
    </source>
</evidence>
<dbReference type="Pfam" id="PF02873">
    <property type="entry name" value="MurB_C"/>
    <property type="match status" value="1"/>
</dbReference>
<evidence type="ECO:0000256" key="1">
    <source>
        <dbReference type="ARBA" id="ARBA00001974"/>
    </source>
</evidence>
<dbReference type="InterPro" id="IPR016166">
    <property type="entry name" value="FAD-bd_PCMH"/>
</dbReference>
<dbReference type="SUPFAM" id="SSF56194">
    <property type="entry name" value="Uridine diphospho-N-Acetylenolpyruvylglucosamine reductase, MurB, C-terminal domain"/>
    <property type="match status" value="1"/>
</dbReference>
<keyword evidence="14 16" id="KW-0961">Cell wall biogenesis/degradation</keyword>
<keyword evidence="19" id="KW-1185">Reference proteome</keyword>
<dbReference type="InterPro" id="IPR011601">
    <property type="entry name" value="MurB_C"/>
</dbReference>
<dbReference type="PANTHER" id="PTHR21071">
    <property type="entry name" value="UDP-N-ACETYLENOLPYRUVOYLGLUCOSAMINE REDUCTASE"/>
    <property type="match status" value="1"/>
</dbReference>
<comment type="pathway">
    <text evidence="4 16">Cell wall biogenesis; peptidoglycan biosynthesis.</text>
</comment>
<keyword evidence="10 16" id="KW-0133">Cell shape</keyword>
<dbReference type="InterPro" id="IPR016169">
    <property type="entry name" value="FAD-bd_PCMH_sub2"/>
</dbReference>
<evidence type="ECO:0000256" key="4">
    <source>
        <dbReference type="ARBA" id="ARBA00004752"/>
    </source>
</evidence>
<comment type="subcellular location">
    <subcellularLocation>
        <location evidence="3 16">Cytoplasm</location>
    </subcellularLocation>
</comment>
<dbReference type="InterPro" id="IPR016167">
    <property type="entry name" value="FAD-bd_PCMH_sub1"/>
</dbReference>
<dbReference type="STRING" id="742743.HMPREF9453_00833"/>
<dbReference type="GO" id="GO:0005829">
    <property type="term" value="C:cytosol"/>
    <property type="evidence" value="ECO:0007669"/>
    <property type="project" value="TreeGrafter"/>
</dbReference>
<comment type="similarity">
    <text evidence="16">Belongs to the MurB family.</text>
</comment>
<dbReference type="Pfam" id="PF01565">
    <property type="entry name" value="FAD_binding_4"/>
    <property type="match status" value="1"/>
</dbReference>
<evidence type="ECO:0000313" key="18">
    <source>
        <dbReference type="EMBL" id="EHO63243.1"/>
    </source>
</evidence>
<dbReference type="InterPro" id="IPR036318">
    <property type="entry name" value="FAD-bd_PCMH-like_sf"/>
</dbReference>
<name>H1CZP5_9FIRM</name>
<evidence type="ECO:0000256" key="14">
    <source>
        <dbReference type="ARBA" id="ARBA00023316"/>
    </source>
</evidence>
<evidence type="ECO:0000259" key="17">
    <source>
        <dbReference type="PROSITE" id="PS51387"/>
    </source>
</evidence>
<organism evidence="18 19">
    <name type="scientific">Dialister succinatiphilus YIT 11850</name>
    <dbReference type="NCBI Taxonomy" id="742743"/>
    <lineage>
        <taxon>Bacteria</taxon>
        <taxon>Bacillati</taxon>
        <taxon>Bacillota</taxon>
        <taxon>Negativicutes</taxon>
        <taxon>Veillonellales</taxon>
        <taxon>Veillonellaceae</taxon>
        <taxon>Dialister</taxon>
    </lineage>
</organism>
<dbReference type="RefSeq" id="WP_008859337.1">
    <property type="nucleotide sequence ID" value="NZ_JH591187.1"/>
</dbReference>
<comment type="catalytic activity">
    <reaction evidence="15 16">
        <text>UDP-N-acetyl-alpha-D-muramate + NADP(+) = UDP-N-acetyl-3-O-(1-carboxyvinyl)-alpha-D-glucosamine + NADPH + H(+)</text>
        <dbReference type="Rhea" id="RHEA:12248"/>
        <dbReference type="ChEBI" id="CHEBI:15378"/>
        <dbReference type="ChEBI" id="CHEBI:57783"/>
        <dbReference type="ChEBI" id="CHEBI:58349"/>
        <dbReference type="ChEBI" id="CHEBI:68483"/>
        <dbReference type="ChEBI" id="CHEBI:70757"/>
        <dbReference type="EC" id="1.3.1.98"/>
    </reaction>
</comment>
<dbReference type="eggNOG" id="COG0812">
    <property type="taxonomic scope" value="Bacteria"/>
</dbReference>
<dbReference type="PATRIC" id="fig|742743.3.peg.847"/>
<comment type="cofactor">
    <cofactor evidence="1 16">
        <name>FAD</name>
        <dbReference type="ChEBI" id="CHEBI:57692"/>
    </cofactor>
</comment>
<evidence type="ECO:0000256" key="10">
    <source>
        <dbReference type="ARBA" id="ARBA00022960"/>
    </source>
</evidence>
<keyword evidence="13 16" id="KW-0131">Cell cycle</keyword>
<dbReference type="GO" id="GO:0051301">
    <property type="term" value="P:cell division"/>
    <property type="evidence" value="ECO:0007669"/>
    <property type="project" value="UniProtKB-KW"/>
</dbReference>
<dbReference type="SUPFAM" id="SSF56176">
    <property type="entry name" value="FAD-binding/transporter-associated domain-like"/>
    <property type="match status" value="1"/>
</dbReference>
<dbReference type="AlphaFoldDB" id="H1CZP5"/>
<evidence type="ECO:0000256" key="9">
    <source>
        <dbReference type="ARBA" id="ARBA00022857"/>
    </source>
</evidence>
<evidence type="ECO:0000256" key="11">
    <source>
        <dbReference type="ARBA" id="ARBA00022984"/>
    </source>
</evidence>
<evidence type="ECO:0000313" key="19">
    <source>
        <dbReference type="Proteomes" id="UP000003277"/>
    </source>
</evidence>
<feature type="active site" description="Proton donor" evidence="16">
    <location>
        <position position="225"/>
    </location>
</feature>
<sequence length="302" mass="32686">MNNTYADVFATVLGENQIKINEPMSRHTTFGIGGPADCFLIPKTAEELCIVTRLAYKYGMPVFVLGGGANLLVRDKGIRGVVIFTGRLQKIEQNDNLLKVSSGVSTAQAARAAYDSGLSGMEFASGIPGTIGGAAYMNAGAYGGEMSKIIVSATTCDRKGDLITYDSRDIRYSYRHSLFMENGEVIVDITLSLKPGNKKDIKALMDDLNNRRRTKQPLEKRSAGSTFKRPDGHFVGQMIEELGLKGFAVGDAAVSEKHAGFLINNGHASCEDMLSLIHEVQKKVKAEYGVDLHTEVQIVGEA</sequence>
<dbReference type="HAMAP" id="MF_00037">
    <property type="entry name" value="MurB"/>
    <property type="match status" value="1"/>
</dbReference>
<evidence type="ECO:0000256" key="13">
    <source>
        <dbReference type="ARBA" id="ARBA00023306"/>
    </source>
</evidence>
<evidence type="ECO:0000256" key="7">
    <source>
        <dbReference type="ARBA" id="ARBA00022630"/>
    </source>
</evidence>
<dbReference type="GeneID" id="98912031"/>
<accession>H1CZP5</accession>
<dbReference type="Gene3D" id="3.90.78.10">
    <property type="entry name" value="UDP-N-acetylenolpyruvoylglucosamine reductase, C-terminal domain"/>
    <property type="match status" value="1"/>
</dbReference>
<dbReference type="NCBIfam" id="NF010480">
    <property type="entry name" value="PRK13905.1"/>
    <property type="match status" value="1"/>
</dbReference>
<dbReference type="HOGENOM" id="CLU_035304_1_1_9"/>
<keyword evidence="8 16" id="KW-0274">FAD</keyword>
<evidence type="ECO:0000256" key="5">
    <source>
        <dbReference type="ARBA" id="ARBA00022490"/>
    </source>
</evidence>
<dbReference type="GO" id="GO:0008360">
    <property type="term" value="P:regulation of cell shape"/>
    <property type="evidence" value="ECO:0007669"/>
    <property type="project" value="UniProtKB-KW"/>
</dbReference>
<keyword evidence="12 16" id="KW-0560">Oxidoreductase</keyword>
<evidence type="ECO:0000256" key="12">
    <source>
        <dbReference type="ARBA" id="ARBA00023002"/>
    </source>
</evidence>
<reference evidence="18 19" key="1">
    <citation type="submission" date="2011-11" db="EMBL/GenBank/DDBJ databases">
        <title>The Genome Sequence of Dialister succinatiphilus YIT 11850.</title>
        <authorList>
            <consortium name="The Broad Institute Genome Sequencing Platform"/>
            <person name="Earl A."/>
            <person name="Ward D."/>
            <person name="Feldgarden M."/>
            <person name="Gevers D."/>
            <person name="Morotomi M."/>
            <person name="Young S.K."/>
            <person name="Zeng Q."/>
            <person name="Gargeya S."/>
            <person name="Fitzgerald M."/>
            <person name="Haas B."/>
            <person name="Abouelleil A."/>
            <person name="Alvarado L."/>
            <person name="Arachchi H.M."/>
            <person name="Berlin A."/>
            <person name="Brown A."/>
            <person name="Chapman S.B."/>
            <person name="Dunbar C."/>
            <person name="Gearin G."/>
            <person name="Goldberg J."/>
            <person name="Griggs A."/>
            <person name="Gujja S."/>
            <person name="Heiman D."/>
            <person name="Howarth C."/>
            <person name="Lui A."/>
            <person name="MacDonald P.J.P."/>
            <person name="Montmayeur A."/>
            <person name="Murphy C."/>
            <person name="Neiman D."/>
            <person name="Pearson M."/>
            <person name="Priest M."/>
            <person name="Roberts A."/>
            <person name="Saif S."/>
            <person name="Shea T."/>
            <person name="Sisk P."/>
            <person name="Stolte C."/>
            <person name="Sykes S."/>
            <person name="Wortman J."/>
            <person name="Nusbaum C."/>
            <person name="Birren B."/>
        </authorList>
    </citation>
    <scope>NUCLEOTIDE SEQUENCE [LARGE SCALE GENOMIC DNA]</scope>
    <source>
        <strain evidence="18 19">YIT 11850</strain>
    </source>
</reference>
<keyword evidence="9 16" id="KW-0521">NADP</keyword>
<feature type="domain" description="FAD-binding PCMH-type" evidence="17">
    <location>
        <begin position="32"/>
        <end position="196"/>
    </location>
</feature>
<dbReference type="Gene3D" id="3.30.43.10">
    <property type="entry name" value="Uridine Diphospho-n-acetylenolpyruvylglucosamine Reductase, domain 2"/>
    <property type="match status" value="1"/>
</dbReference>
<comment type="function">
    <text evidence="2 16">Cell wall formation.</text>
</comment>
<dbReference type="InterPro" id="IPR006094">
    <property type="entry name" value="Oxid_FAD_bind_N"/>
</dbReference>
<dbReference type="UniPathway" id="UPA00219"/>
<feature type="active site" evidence="16">
    <location>
        <position position="295"/>
    </location>
</feature>
<dbReference type="InterPro" id="IPR036635">
    <property type="entry name" value="MurB_C_sf"/>
</dbReference>
<keyword evidence="6 16" id="KW-0132">Cell division</keyword>
<evidence type="ECO:0000256" key="6">
    <source>
        <dbReference type="ARBA" id="ARBA00022618"/>
    </source>
</evidence>
<dbReference type="EC" id="1.3.1.98" evidence="16"/>
<dbReference type="NCBIfam" id="TIGR00179">
    <property type="entry name" value="murB"/>
    <property type="match status" value="1"/>
</dbReference>
<gene>
    <name evidence="16" type="primary">murB</name>
    <name evidence="18" type="ORF">HMPREF9453_00833</name>
</gene>
<dbReference type="PANTHER" id="PTHR21071:SF4">
    <property type="entry name" value="UDP-N-ACETYLENOLPYRUVOYLGLUCOSAMINE REDUCTASE"/>
    <property type="match status" value="1"/>
</dbReference>
<keyword evidence="5 16" id="KW-0963">Cytoplasm</keyword>
<dbReference type="EMBL" id="ADLT01000018">
    <property type="protein sequence ID" value="EHO63243.1"/>
    <property type="molecule type" value="Genomic_DNA"/>
</dbReference>